<organism evidence="5 6">
    <name type="scientific">Gottfriedia solisilvae</name>
    <dbReference type="NCBI Taxonomy" id="1516104"/>
    <lineage>
        <taxon>Bacteria</taxon>
        <taxon>Bacillati</taxon>
        <taxon>Bacillota</taxon>
        <taxon>Bacilli</taxon>
        <taxon>Bacillales</taxon>
        <taxon>Bacillaceae</taxon>
        <taxon>Gottfriedia</taxon>
    </lineage>
</organism>
<protein>
    <submittedName>
        <fullName evidence="5">MarR family transcriptional regulator</fullName>
    </submittedName>
</protein>
<dbReference type="Proteomes" id="UP000626244">
    <property type="component" value="Unassembled WGS sequence"/>
</dbReference>
<dbReference type="InterPro" id="IPR000835">
    <property type="entry name" value="HTH_MarR-typ"/>
</dbReference>
<evidence type="ECO:0000313" key="5">
    <source>
        <dbReference type="EMBL" id="GGI12815.1"/>
    </source>
</evidence>
<dbReference type="PANTHER" id="PTHR33164">
    <property type="entry name" value="TRANSCRIPTIONAL REGULATOR, MARR FAMILY"/>
    <property type="match status" value="1"/>
</dbReference>
<dbReference type="PROSITE" id="PS01117">
    <property type="entry name" value="HTH_MARR_1"/>
    <property type="match status" value="1"/>
</dbReference>
<dbReference type="RefSeq" id="WP_087997863.1">
    <property type="nucleotide sequence ID" value="NZ_BMHB01000001.1"/>
</dbReference>
<dbReference type="SMART" id="SM00347">
    <property type="entry name" value="HTH_MARR"/>
    <property type="match status" value="1"/>
</dbReference>
<dbReference type="GO" id="GO:0006950">
    <property type="term" value="P:response to stress"/>
    <property type="evidence" value="ECO:0007669"/>
    <property type="project" value="TreeGrafter"/>
</dbReference>
<comment type="caution">
    <text evidence="5">The sequence shown here is derived from an EMBL/GenBank/DDBJ whole genome shotgun (WGS) entry which is preliminary data.</text>
</comment>
<dbReference type="PRINTS" id="PR00598">
    <property type="entry name" value="HTHMARR"/>
</dbReference>
<dbReference type="OrthoDB" id="9799747at2"/>
<dbReference type="InterPro" id="IPR036388">
    <property type="entry name" value="WH-like_DNA-bd_sf"/>
</dbReference>
<reference evidence="6" key="1">
    <citation type="journal article" date="2019" name="Int. J. Syst. Evol. Microbiol.">
        <title>The Global Catalogue of Microorganisms (GCM) 10K type strain sequencing project: providing services to taxonomists for standard genome sequencing and annotation.</title>
        <authorList>
            <consortium name="The Broad Institute Genomics Platform"/>
            <consortium name="The Broad Institute Genome Sequencing Center for Infectious Disease"/>
            <person name="Wu L."/>
            <person name="Ma J."/>
        </authorList>
    </citation>
    <scope>NUCLEOTIDE SEQUENCE [LARGE SCALE GENOMIC DNA]</scope>
    <source>
        <strain evidence="6">CGMCC 1.14993</strain>
    </source>
</reference>
<dbReference type="GO" id="GO:0003677">
    <property type="term" value="F:DNA binding"/>
    <property type="evidence" value="ECO:0007669"/>
    <property type="project" value="UniProtKB-KW"/>
</dbReference>
<dbReference type="Pfam" id="PF01047">
    <property type="entry name" value="MarR"/>
    <property type="match status" value="1"/>
</dbReference>
<dbReference type="InterPro" id="IPR036390">
    <property type="entry name" value="WH_DNA-bd_sf"/>
</dbReference>
<evidence type="ECO:0000259" key="4">
    <source>
        <dbReference type="PROSITE" id="PS50995"/>
    </source>
</evidence>
<evidence type="ECO:0000256" key="2">
    <source>
        <dbReference type="ARBA" id="ARBA00023125"/>
    </source>
</evidence>
<dbReference type="PROSITE" id="PS50995">
    <property type="entry name" value="HTH_MARR_2"/>
    <property type="match status" value="1"/>
</dbReference>
<proteinExistence type="predicted"/>
<dbReference type="InterPro" id="IPR039422">
    <property type="entry name" value="MarR/SlyA-like"/>
</dbReference>
<dbReference type="InterPro" id="IPR023187">
    <property type="entry name" value="Tscrpt_reg_MarR-type_CS"/>
</dbReference>
<keyword evidence="2" id="KW-0238">DNA-binding</keyword>
<dbReference type="EMBL" id="BMHB01000001">
    <property type="protein sequence ID" value="GGI12815.1"/>
    <property type="molecule type" value="Genomic_DNA"/>
</dbReference>
<evidence type="ECO:0000256" key="1">
    <source>
        <dbReference type="ARBA" id="ARBA00023015"/>
    </source>
</evidence>
<keyword evidence="6" id="KW-1185">Reference proteome</keyword>
<evidence type="ECO:0000256" key="3">
    <source>
        <dbReference type="ARBA" id="ARBA00023163"/>
    </source>
</evidence>
<accession>A0A8J3EV84</accession>
<sequence length="147" mass="17094">MLNDQYNQSRSLQLFSEICKTNRYITDAAIEHIKLFGLNLTEFAVLELLFHKGDTPIQHIGKRILISSGNMTYVLDKLEAKGFIKRLPCPKDRRVTYAVLTDEGRHLISSIFPEHEQMIDQLFSHINKTEKEMLIYLLKKMGLNQDI</sequence>
<name>A0A8J3EV84_9BACI</name>
<dbReference type="AlphaFoldDB" id="A0A8J3EV84"/>
<feature type="domain" description="HTH marR-type" evidence="4">
    <location>
        <begin position="11"/>
        <end position="143"/>
    </location>
</feature>
<dbReference type="PANTHER" id="PTHR33164:SF56">
    <property type="entry name" value="HTH-TYPE TRANSCRIPTIONAL REGULATOR MHQR"/>
    <property type="match status" value="1"/>
</dbReference>
<evidence type="ECO:0000313" key="6">
    <source>
        <dbReference type="Proteomes" id="UP000626244"/>
    </source>
</evidence>
<dbReference type="SUPFAM" id="SSF46785">
    <property type="entry name" value="Winged helix' DNA-binding domain"/>
    <property type="match status" value="1"/>
</dbReference>
<keyword evidence="3" id="KW-0804">Transcription</keyword>
<dbReference type="Gene3D" id="1.10.10.10">
    <property type="entry name" value="Winged helix-like DNA-binding domain superfamily/Winged helix DNA-binding domain"/>
    <property type="match status" value="1"/>
</dbReference>
<gene>
    <name evidence="5" type="ORF">GCM10007380_14800</name>
</gene>
<dbReference type="GO" id="GO:0003700">
    <property type="term" value="F:DNA-binding transcription factor activity"/>
    <property type="evidence" value="ECO:0007669"/>
    <property type="project" value="InterPro"/>
</dbReference>
<keyword evidence="1" id="KW-0805">Transcription regulation</keyword>